<dbReference type="EMBL" id="FQZI01000001">
    <property type="protein sequence ID" value="SHI47737.1"/>
    <property type="molecule type" value="Genomic_DNA"/>
</dbReference>
<accession>A0A1M6BGD9</accession>
<protein>
    <submittedName>
        <fullName evidence="1">Uncharacterized protein</fullName>
    </submittedName>
</protein>
<dbReference type="AlphaFoldDB" id="A0A1M6BGD9"/>
<gene>
    <name evidence="1" type="ORF">SAMN05444363_0742</name>
</gene>
<organism evidence="1 2">
    <name type="scientific">Flavobacterium terrae</name>
    <dbReference type="NCBI Taxonomy" id="415425"/>
    <lineage>
        <taxon>Bacteria</taxon>
        <taxon>Pseudomonadati</taxon>
        <taxon>Bacteroidota</taxon>
        <taxon>Flavobacteriia</taxon>
        <taxon>Flavobacteriales</taxon>
        <taxon>Flavobacteriaceae</taxon>
        <taxon>Flavobacterium</taxon>
    </lineage>
</organism>
<evidence type="ECO:0000313" key="2">
    <source>
        <dbReference type="Proteomes" id="UP000184488"/>
    </source>
</evidence>
<dbReference type="STRING" id="415425.SAMN05444363_0742"/>
<name>A0A1M6BGD9_9FLAO</name>
<dbReference type="RefSeq" id="WP_073308676.1">
    <property type="nucleotide sequence ID" value="NZ_FQZI01000001.1"/>
</dbReference>
<proteinExistence type="predicted"/>
<reference evidence="2" key="1">
    <citation type="submission" date="2016-11" db="EMBL/GenBank/DDBJ databases">
        <authorList>
            <person name="Varghese N."/>
            <person name="Submissions S."/>
        </authorList>
    </citation>
    <scope>NUCLEOTIDE SEQUENCE [LARGE SCALE GENOMIC DNA]</scope>
    <source>
        <strain evidence="2">DSM 18829</strain>
    </source>
</reference>
<keyword evidence="2" id="KW-1185">Reference proteome</keyword>
<dbReference type="OrthoDB" id="1378896at2"/>
<dbReference type="Proteomes" id="UP000184488">
    <property type="component" value="Unassembled WGS sequence"/>
</dbReference>
<evidence type="ECO:0000313" key="1">
    <source>
        <dbReference type="EMBL" id="SHI47737.1"/>
    </source>
</evidence>
<sequence>MLNINCNTKVIFQIFFLFYLTINTLSCQETNHKSEYKVIKRKSNEVSLETNKIKSKTEKEDIRFIKEITSKINPRLFDNIKKVVISDEVTIHKVKDTITYIVYDFIIKKNTNLKEIEQTSLFGIKRISLYETPVICRSFFNQEKVTCVCRNSFEPEYIKDEGFIITIKEDTESRINKKSK</sequence>